<dbReference type="InterPro" id="IPR015500">
    <property type="entry name" value="Peptidase_S8_subtilisin-rel"/>
</dbReference>
<evidence type="ECO:0000256" key="9">
    <source>
        <dbReference type="SAM" id="SignalP"/>
    </source>
</evidence>
<keyword evidence="4 7" id="KW-0720">Serine protease</keyword>
<dbReference type="PANTHER" id="PTHR43806:SF11">
    <property type="entry name" value="CEREVISIN-RELATED"/>
    <property type="match status" value="1"/>
</dbReference>
<dbReference type="Pfam" id="PF00082">
    <property type="entry name" value="Peptidase_S8"/>
    <property type="match status" value="1"/>
</dbReference>
<evidence type="ECO:0000313" key="12">
    <source>
        <dbReference type="Proteomes" id="UP000265614"/>
    </source>
</evidence>
<evidence type="ECO:0000256" key="7">
    <source>
        <dbReference type="PROSITE-ProRule" id="PRU01240"/>
    </source>
</evidence>
<accession>A0A3A3Z3H1</accession>
<dbReference type="PANTHER" id="PTHR43806">
    <property type="entry name" value="PEPTIDASE S8"/>
    <property type="match status" value="1"/>
</dbReference>
<dbReference type="InterPro" id="IPR022398">
    <property type="entry name" value="Peptidase_S8_His-AS"/>
</dbReference>
<evidence type="ECO:0000259" key="10">
    <source>
        <dbReference type="PROSITE" id="PS50853"/>
    </source>
</evidence>
<comment type="similarity">
    <text evidence="1 7 8">Belongs to the peptidase S8 family.</text>
</comment>
<keyword evidence="6" id="KW-0119">Carbohydrate metabolism</keyword>
<comment type="caution">
    <text evidence="11">The sequence shown here is derived from an EMBL/GenBank/DDBJ whole genome shotgun (WGS) entry which is preliminary data.</text>
</comment>
<keyword evidence="2 7" id="KW-0645">Protease</keyword>
<evidence type="ECO:0000256" key="8">
    <source>
        <dbReference type="RuleBase" id="RU003355"/>
    </source>
</evidence>
<proteinExistence type="inferred from homology"/>
<dbReference type="InterPro" id="IPR000209">
    <property type="entry name" value="Peptidase_S8/S53_dom"/>
</dbReference>
<dbReference type="PROSITE" id="PS51318">
    <property type="entry name" value="TAT"/>
    <property type="match status" value="1"/>
</dbReference>
<gene>
    <name evidence="11" type="ORF">D5H78_03050</name>
</gene>
<name>A0A3A3Z3H1_9ACTN</name>
<dbReference type="AlphaFoldDB" id="A0A3A3Z3H1"/>
<dbReference type="PRINTS" id="PR00723">
    <property type="entry name" value="SUBTILISIN"/>
</dbReference>
<dbReference type="SUPFAM" id="SSF52743">
    <property type="entry name" value="Subtilisin-like"/>
    <property type="match status" value="1"/>
</dbReference>
<dbReference type="InterPro" id="IPR013783">
    <property type="entry name" value="Ig-like_fold"/>
</dbReference>
<feature type="active site" description="Charge relay system" evidence="7">
    <location>
        <position position="202"/>
    </location>
</feature>
<dbReference type="InterPro" id="IPR006311">
    <property type="entry name" value="TAT_signal"/>
</dbReference>
<feature type="signal peptide" evidence="9">
    <location>
        <begin position="1"/>
        <end position="33"/>
    </location>
</feature>
<dbReference type="SUPFAM" id="SSF49265">
    <property type="entry name" value="Fibronectin type III"/>
    <property type="match status" value="1"/>
</dbReference>
<evidence type="ECO:0000256" key="3">
    <source>
        <dbReference type="ARBA" id="ARBA00022801"/>
    </source>
</evidence>
<dbReference type="PROSITE" id="PS50853">
    <property type="entry name" value="FN3"/>
    <property type="match status" value="1"/>
</dbReference>
<evidence type="ECO:0000256" key="5">
    <source>
        <dbReference type="ARBA" id="ARBA00023295"/>
    </source>
</evidence>
<dbReference type="EMBL" id="QZEZ01000001">
    <property type="protein sequence ID" value="RJK97954.1"/>
    <property type="molecule type" value="Genomic_DNA"/>
</dbReference>
<feature type="domain" description="Fibronectin type-III" evidence="10">
    <location>
        <begin position="422"/>
        <end position="515"/>
    </location>
</feature>
<dbReference type="InterPro" id="IPR050131">
    <property type="entry name" value="Peptidase_S8_subtilisin-like"/>
</dbReference>
<dbReference type="PROSITE" id="PS00138">
    <property type="entry name" value="SUBTILASE_SER"/>
    <property type="match status" value="1"/>
</dbReference>
<dbReference type="PROSITE" id="PS00136">
    <property type="entry name" value="SUBTILASE_ASP"/>
    <property type="match status" value="1"/>
</dbReference>
<dbReference type="PROSITE" id="PS51892">
    <property type="entry name" value="SUBTILASE"/>
    <property type="match status" value="1"/>
</dbReference>
<keyword evidence="5" id="KW-0326">Glycosidase</keyword>
<evidence type="ECO:0000256" key="1">
    <source>
        <dbReference type="ARBA" id="ARBA00011073"/>
    </source>
</evidence>
<dbReference type="InterPro" id="IPR036852">
    <property type="entry name" value="Peptidase_S8/S53_dom_sf"/>
</dbReference>
<keyword evidence="6" id="KW-0624">Polysaccharide degradation</keyword>
<keyword evidence="9" id="KW-0732">Signal</keyword>
<evidence type="ECO:0000256" key="4">
    <source>
        <dbReference type="ARBA" id="ARBA00022825"/>
    </source>
</evidence>
<dbReference type="GO" id="GO:0016798">
    <property type="term" value="F:hydrolase activity, acting on glycosyl bonds"/>
    <property type="evidence" value="ECO:0007669"/>
    <property type="project" value="UniProtKB-KW"/>
</dbReference>
<evidence type="ECO:0000256" key="2">
    <source>
        <dbReference type="ARBA" id="ARBA00022670"/>
    </source>
</evidence>
<dbReference type="InterPro" id="IPR023827">
    <property type="entry name" value="Peptidase_S8_Asp-AS"/>
</dbReference>
<reference evidence="11 12" key="1">
    <citation type="submission" date="2018-09" db="EMBL/GenBank/DDBJ databases">
        <title>YIM 75000 draft genome.</title>
        <authorList>
            <person name="Tang S."/>
            <person name="Feng Y."/>
        </authorList>
    </citation>
    <scope>NUCLEOTIDE SEQUENCE [LARGE SCALE GENOMIC DNA]</scope>
    <source>
        <strain evidence="11 12">YIM 75000</strain>
    </source>
</reference>
<dbReference type="OrthoDB" id="9813435at2"/>
<feature type="chain" id="PRO_5017472275" description="Fibronectin type-III domain-containing protein" evidence="9">
    <location>
        <begin position="34"/>
        <end position="638"/>
    </location>
</feature>
<dbReference type="InterPro" id="IPR036116">
    <property type="entry name" value="FN3_sf"/>
</dbReference>
<dbReference type="InterPro" id="IPR003961">
    <property type="entry name" value="FN3_dom"/>
</dbReference>
<organism evidence="11 12">
    <name type="scientific">Vallicoccus soli</name>
    <dbReference type="NCBI Taxonomy" id="2339232"/>
    <lineage>
        <taxon>Bacteria</taxon>
        <taxon>Bacillati</taxon>
        <taxon>Actinomycetota</taxon>
        <taxon>Actinomycetes</taxon>
        <taxon>Motilibacterales</taxon>
        <taxon>Vallicoccaceae</taxon>
        <taxon>Vallicoccus</taxon>
    </lineage>
</organism>
<sequence length="638" mass="61758">MPVTRRAAHRPRAALAAVLAAALLGGATAPAAASTDGAAATAALAGLLPADVLADLGAGERRAAAAALPGPGERAGQVALAVGDGDRLRISTVPSAPPDAAGLAALLGAQPSVEAAAPVGRVRAHEDPLRGYQWPLDRLAAEDLRADVAATGTGWDALPVVAVVDTGVDATHPDLAGRTVAGYDAVTGTALAPGAARDPDGHGTHVAGILGATVGNGVGVEGLLPQARIMPVRVLGEDGSGTDADVAEGVVWAAEHGARVVNLSLGGAGASSVLAAAVRHAHARGAVVVAASGNDGDGANEVQYPCASAATVLCVGATTPEDRRAAFSTHGPQVDVAAPGQDIASTFPGDGYVLMDGTSMATPYAAATVALAAAAMPWAGPDAVRARVVGTAEDLGPAGVDTAFGAGLVRPRAAAVPVPLAPPLPVGTGATTYPAPGRVVLAWTAPAPADGRAAVTGYAVRVDGGAARALPATAASVVLAGLAPGSAHTVSVEVRSAVGGPASSRRVVLPRLLPGALGAAAPASVAVAGARVRVTGRLTTRPTTGSSPVAVAGAVVELWAARAGRPAARVAAARTDATGRVALVAPVTAAGTLQLRSPLGRTAGGAFVGAAASPALRVAVRAPAAVPGAAGARWAPRR</sequence>
<feature type="active site" description="Charge relay system" evidence="7">
    <location>
        <position position="165"/>
    </location>
</feature>
<dbReference type="GO" id="GO:0000272">
    <property type="term" value="P:polysaccharide catabolic process"/>
    <property type="evidence" value="ECO:0007669"/>
    <property type="project" value="UniProtKB-KW"/>
</dbReference>
<dbReference type="InterPro" id="IPR023828">
    <property type="entry name" value="Peptidase_S8_Ser-AS"/>
</dbReference>
<evidence type="ECO:0000256" key="6">
    <source>
        <dbReference type="ARBA" id="ARBA00023326"/>
    </source>
</evidence>
<dbReference type="PROSITE" id="PS00137">
    <property type="entry name" value="SUBTILASE_HIS"/>
    <property type="match status" value="1"/>
</dbReference>
<dbReference type="GO" id="GO:0004252">
    <property type="term" value="F:serine-type endopeptidase activity"/>
    <property type="evidence" value="ECO:0007669"/>
    <property type="project" value="UniProtKB-UniRule"/>
</dbReference>
<dbReference type="Gene3D" id="2.60.40.10">
    <property type="entry name" value="Immunoglobulins"/>
    <property type="match status" value="1"/>
</dbReference>
<dbReference type="RefSeq" id="WP_119948881.1">
    <property type="nucleotide sequence ID" value="NZ_QZEZ01000001.1"/>
</dbReference>
<dbReference type="Proteomes" id="UP000265614">
    <property type="component" value="Unassembled WGS sequence"/>
</dbReference>
<evidence type="ECO:0000313" key="11">
    <source>
        <dbReference type="EMBL" id="RJK97954.1"/>
    </source>
</evidence>
<feature type="active site" description="Charge relay system" evidence="7">
    <location>
        <position position="359"/>
    </location>
</feature>
<keyword evidence="3 7" id="KW-0378">Hydrolase</keyword>
<protein>
    <recommendedName>
        <fullName evidence="10">Fibronectin type-III domain-containing protein</fullName>
    </recommendedName>
</protein>
<keyword evidence="12" id="KW-1185">Reference proteome</keyword>
<dbReference type="Gene3D" id="3.40.50.200">
    <property type="entry name" value="Peptidase S8/S53 domain"/>
    <property type="match status" value="1"/>
</dbReference>
<dbReference type="GO" id="GO:0006508">
    <property type="term" value="P:proteolysis"/>
    <property type="evidence" value="ECO:0007669"/>
    <property type="project" value="UniProtKB-KW"/>
</dbReference>